<dbReference type="InterPro" id="IPR000297">
    <property type="entry name" value="PPIase_PpiC"/>
</dbReference>
<dbReference type="PANTHER" id="PTHR47637">
    <property type="entry name" value="CHAPERONE SURA"/>
    <property type="match status" value="1"/>
</dbReference>
<dbReference type="Gene3D" id="3.10.50.40">
    <property type="match status" value="2"/>
</dbReference>
<dbReference type="InterPro" id="IPR046357">
    <property type="entry name" value="PPIase_dom_sf"/>
</dbReference>
<sequence length="461" mass="52322">MVKQAGKFILLAILLSSGLFCKAQDNIIDQIIWVVGDEAILKSDVEKARQMMLSRGDRIEGDPYCLIPEQLAVQKLFLDQAKIDSIDVPTAEVSRGVTRQENMVIANLGSKEKVEEYLQASMSQLREEWREEIRNGYLVSEVKKKLVGKKSSLTPSEVRRYYAQLPQDSLPYIPTTVEVQIITNEPIVPLAEIDKVKERLRDFTNRVNAGESFSTLAIMYSEDGSAQNGGETGFSGRASWVTEFSNMAFSLNDPKKVSNIVETEYGFHIIQLIERRGDLINVRHILLRPKVPEAEFEKAIAKMDSITKDIKQNKFTFEDATVLSFDKDTRKNNGLMVNRKESANYGTPRFLKEELPPAVAIAVDKLKVGEVSAPFRMKTDNGKEVVAIVKLRSRTEGHVANVSDDYQALKEIVEAHKQEDILRKWLQTKIKGTYVFIDENWRNCDFQYSGWLKDDTTNKAK</sequence>
<dbReference type="RefSeq" id="WP_296940445.1">
    <property type="nucleotide sequence ID" value="NZ_LT599032.1"/>
</dbReference>
<reference evidence="5" key="1">
    <citation type="submission" date="2016-04" db="EMBL/GenBank/DDBJ databases">
        <authorList>
            <person name="Evans L.H."/>
            <person name="Alamgir A."/>
            <person name="Owens N."/>
            <person name="Weber N.D."/>
            <person name="Virtaneva K."/>
            <person name="Barbian K."/>
            <person name="Babar A."/>
            <person name="Rosenke K."/>
        </authorList>
    </citation>
    <scope>NUCLEOTIDE SEQUENCE</scope>
    <source>
        <strain evidence="5">86-1</strain>
    </source>
</reference>
<dbReference type="PROSITE" id="PS50198">
    <property type="entry name" value="PPIC_PPIASE_2"/>
    <property type="match status" value="2"/>
</dbReference>
<organism evidence="5">
    <name type="scientific">uncultured Dysgonomonas sp</name>
    <dbReference type="NCBI Taxonomy" id="206096"/>
    <lineage>
        <taxon>Bacteria</taxon>
        <taxon>Pseudomonadati</taxon>
        <taxon>Bacteroidota</taxon>
        <taxon>Bacteroidia</taxon>
        <taxon>Bacteroidales</taxon>
        <taxon>Dysgonomonadaceae</taxon>
        <taxon>Dysgonomonas</taxon>
        <taxon>environmental samples</taxon>
    </lineage>
</organism>
<keyword evidence="2" id="KW-0697">Rotamase</keyword>
<dbReference type="Gene3D" id="1.10.4030.10">
    <property type="entry name" value="Porin chaperone SurA, peptide-binding domain"/>
    <property type="match status" value="1"/>
</dbReference>
<keyword evidence="2" id="KW-0413">Isomerase</keyword>
<dbReference type="Pfam" id="PF00639">
    <property type="entry name" value="Rotamase"/>
    <property type="match status" value="1"/>
</dbReference>
<dbReference type="Pfam" id="PF13616">
    <property type="entry name" value="Rotamase_3"/>
    <property type="match status" value="1"/>
</dbReference>
<accession>A0A212JEH9</accession>
<feature type="domain" description="PpiC" evidence="4">
    <location>
        <begin position="277"/>
        <end position="390"/>
    </location>
</feature>
<dbReference type="GO" id="GO:0003755">
    <property type="term" value="F:peptidyl-prolyl cis-trans isomerase activity"/>
    <property type="evidence" value="ECO:0007669"/>
    <property type="project" value="UniProtKB-KW"/>
</dbReference>
<proteinExistence type="predicted"/>
<gene>
    <name evidence="5" type="ORF">KL86DYS1_12016</name>
</gene>
<dbReference type="AlphaFoldDB" id="A0A212JEH9"/>
<name>A0A212JEH9_9BACT</name>
<keyword evidence="1 3" id="KW-0732">Signal</keyword>
<dbReference type="SUPFAM" id="SSF109998">
    <property type="entry name" value="Triger factor/SurA peptide-binding domain-like"/>
    <property type="match status" value="1"/>
</dbReference>
<dbReference type="InterPro" id="IPR050280">
    <property type="entry name" value="OMP_Chaperone_SurA"/>
</dbReference>
<dbReference type="InterPro" id="IPR027304">
    <property type="entry name" value="Trigger_fact/SurA_dom_sf"/>
</dbReference>
<feature type="domain" description="PpiC" evidence="4">
    <location>
        <begin position="155"/>
        <end position="274"/>
    </location>
</feature>
<dbReference type="SUPFAM" id="SSF54534">
    <property type="entry name" value="FKBP-like"/>
    <property type="match status" value="2"/>
</dbReference>
<protein>
    <recommendedName>
        <fullName evidence="4">PpiC domain-containing protein</fullName>
    </recommendedName>
</protein>
<dbReference type="PANTHER" id="PTHR47637:SF1">
    <property type="entry name" value="CHAPERONE SURA"/>
    <property type="match status" value="1"/>
</dbReference>
<evidence type="ECO:0000256" key="3">
    <source>
        <dbReference type="SAM" id="SignalP"/>
    </source>
</evidence>
<evidence type="ECO:0000256" key="2">
    <source>
        <dbReference type="PROSITE-ProRule" id="PRU00278"/>
    </source>
</evidence>
<evidence type="ECO:0000256" key="1">
    <source>
        <dbReference type="ARBA" id="ARBA00022729"/>
    </source>
</evidence>
<evidence type="ECO:0000259" key="4">
    <source>
        <dbReference type="PROSITE" id="PS50198"/>
    </source>
</evidence>
<feature type="chain" id="PRO_5012216886" description="PpiC domain-containing protein" evidence="3">
    <location>
        <begin position="24"/>
        <end position="461"/>
    </location>
</feature>
<evidence type="ECO:0000313" key="5">
    <source>
        <dbReference type="EMBL" id="SBV97847.1"/>
    </source>
</evidence>
<dbReference type="EMBL" id="FLUM01000001">
    <property type="protein sequence ID" value="SBV97847.1"/>
    <property type="molecule type" value="Genomic_DNA"/>
</dbReference>
<feature type="signal peptide" evidence="3">
    <location>
        <begin position="1"/>
        <end position="23"/>
    </location>
</feature>